<feature type="transmembrane region" description="Helical" evidence="2">
    <location>
        <begin position="762"/>
        <end position="785"/>
    </location>
</feature>
<reference evidence="3" key="1">
    <citation type="submission" date="2018-03" db="EMBL/GenBank/DDBJ databases">
        <authorList>
            <person name="Guldener U."/>
        </authorList>
    </citation>
    <scope>NUCLEOTIDE SEQUENCE</scope>
</reference>
<keyword evidence="2" id="KW-0472">Membrane</keyword>
<feature type="compositionally biased region" description="Low complexity" evidence="1">
    <location>
        <begin position="19"/>
        <end position="35"/>
    </location>
</feature>
<name>A0AAE8LZZ0_9HYPO</name>
<evidence type="ECO:0000256" key="2">
    <source>
        <dbReference type="SAM" id="Phobius"/>
    </source>
</evidence>
<dbReference type="PANTHER" id="PTHR37544">
    <property type="entry name" value="SPRAY-RELATED"/>
    <property type="match status" value="1"/>
</dbReference>
<feature type="transmembrane region" description="Helical" evidence="2">
    <location>
        <begin position="176"/>
        <end position="193"/>
    </location>
</feature>
<feature type="transmembrane region" description="Helical" evidence="2">
    <location>
        <begin position="657"/>
        <end position="674"/>
    </location>
</feature>
<proteinExistence type="predicted"/>
<feature type="transmembrane region" description="Helical" evidence="2">
    <location>
        <begin position="533"/>
        <end position="555"/>
    </location>
</feature>
<dbReference type="InterPro" id="IPR021840">
    <property type="entry name" value="DUF3433"/>
</dbReference>
<feature type="transmembrane region" description="Helical" evidence="2">
    <location>
        <begin position="105"/>
        <end position="129"/>
    </location>
</feature>
<dbReference type="Proteomes" id="UP001187734">
    <property type="component" value="Unassembled WGS sequence"/>
</dbReference>
<dbReference type="PANTHER" id="PTHR37544:SF3">
    <property type="entry name" value="SPRAY"/>
    <property type="match status" value="1"/>
</dbReference>
<keyword evidence="2" id="KW-0812">Transmembrane</keyword>
<dbReference type="AlphaFoldDB" id="A0AAE8LZZ0"/>
<gene>
    <name evidence="3" type="ORF">FTOL_01317</name>
</gene>
<feature type="transmembrane region" description="Helical" evidence="2">
    <location>
        <begin position="700"/>
        <end position="720"/>
    </location>
</feature>
<dbReference type="EMBL" id="ONZP01000044">
    <property type="protein sequence ID" value="SPJ71589.1"/>
    <property type="molecule type" value="Genomic_DNA"/>
</dbReference>
<feature type="transmembrane region" description="Helical" evidence="2">
    <location>
        <begin position="65"/>
        <end position="85"/>
    </location>
</feature>
<dbReference type="Pfam" id="PF11915">
    <property type="entry name" value="DUF3433"/>
    <property type="match status" value="2"/>
</dbReference>
<evidence type="ECO:0000313" key="4">
    <source>
        <dbReference type="Proteomes" id="UP001187734"/>
    </source>
</evidence>
<comment type="caution">
    <text evidence="3">The sequence shown here is derived from an EMBL/GenBank/DDBJ whole genome shotgun (WGS) entry which is preliminary data.</text>
</comment>
<feature type="transmembrane region" description="Helical" evidence="2">
    <location>
        <begin position="1129"/>
        <end position="1150"/>
    </location>
</feature>
<evidence type="ECO:0000313" key="3">
    <source>
        <dbReference type="EMBL" id="SPJ71589.1"/>
    </source>
</evidence>
<sequence length="1250" mass="139564">MSSWETTALRLQGNETTASTPSSSHKTLPPLPKSKTTVTTKVKDIIFEDGFTGKKGWKPLSLSKPILLAVIALTVLLAVAVETITQRSAAQGGLALSPSLDDIPYYAKFSYLYVPTIIAVLYSMVWTWIDLDVKRMQPWFELSKPNGATAEDSLFLDYQYDFVASVPIKAAKRKHWPAFFGGTAMILVLWLLTPLQSTLLGTEVVIKTEPATIGNRSSLIPLKDQLARMDPEILNTGYAIGWLGQPFPAFTQPKYTLLPFYLDNDPTPAKAHSNWTAETTMLTTELDCWPAIMEQNEPKTRASYNFLSGKGCNTTIDFPRKSNYTMYYIGYHSSAYSDRWIANSNCKMNPTNLHQFLATWALSDDVLNTTIVPKFNISSMFCRPDYYKQQVMATVEAATLEVIPDSVQPISPKETLTEDEFNSTAFEFLLGNGMAERPIVKDFPFNIVVEQQPQLSKTGVSRPSTNMVGFALAGRDLPVTDYSSHKVMTQVYSDAHKYLFSVAVSKLLTNITRPSNTSAIVEYALSGIVASRVFATAIESILAVVVIFTALLLWFCDRAPSNLPSNPSSIERHIDLFRHSPEVIEPMRRMDGASEKALEEEFRQDEMKLSYDEKTGVATFSITRVIQDSLRVDHKDPTIQKGYYEPIRPLPLKRESGVLFVLCLIGAIVGLSYLKQQEANLNGLHRPTDNFEVLQLLENYIPTIFATLVEPFWVLLNRLLCVLQPFRDLWEGKADASHTIEANYTSIPPQLVFWRALKSKHFVLAMLCAMALLSNLLAVGLGSLFNEAPMLANYSEPIQSVFTASFDNSSVHELGEYFSKNLIATVIFQDHFYIALANMSSGTTLPPWVSKDYYFQPYNITGSKTTIGSSDTYQLQTRGFGTNANCSRIPAHKLPVYKTELDGWQPGDSVINQTVCGRKNLIRNAVTSIRQYLELRPSGPSAYEFSDTWSRSNDVQYCDKKLTMGWARAGQKGFSNDTVEASFVICDPIFETALFNVTVDSSGHVLAYEKAGDLEDTLDYDSQIHTNVMFQHYNHQFNKGGAGDWHNGTLTSDWINYFIYLASGSRDAIDPSKPPPDPEKLAPFVEDVYRRLYAIFLSVNTRVFDHTLPNRQSTAIRSTKETRIFMEDASFIISMTVLAANILVAIIFYWRTMAFVLPRMPTTLCSILAYVAASRLASPGFKNTPGQAGRTFSFGRYIGLDGDVHIGIETDPHVVPVHPSSLGGGQGFFSRIRTRSGKKGEKPGGSETWL</sequence>
<keyword evidence="2" id="KW-1133">Transmembrane helix</keyword>
<protein>
    <submittedName>
        <fullName evidence="3">Uncharacterized protein</fullName>
    </submittedName>
</protein>
<accession>A0AAE8LZZ0</accession>
<keyword evidence="4" id="KW-1185">Reference proteome</keyword>
<evidence type="ECO:0000256" key="1">
    <source>
        <dbReference type="SAM" id="MobiDB-lite"/>
    </source>
</evidence>
<feature type="region of interest" description="Disordered" evidence="1">
    <location>
        <begin position="1231"/>
        <end position="1250"/>
    </location>
</feature>
<organism evidence="3 4">
    <name type="scientific">Fusarium torulosum</name>
    <dbReference type="NCBI Taxonomy" id="33205"/>
    <lineage>
        <taxon>Eukaryota</taxon>
        <taxon>Fungi</taxon>
        <taxon>Dikarya</taxon>
        <taxon>Ascomycota</taxon>
        <taxon>Pezizomycotina</taxon>
        <taxon>Sordariomycetes</taxon>
        <taxon>Hypocreomycetidae</taxon>
        <taxon>Hypocreales</taxon>
        <taxon>Nectriaceae</taxon>
        <taxon>Fusarium</taxon>
    </lineage>
</organism>
<feature type="region of interest" description="Disordered" evidence="1">
    <location>
        <begin position="1"/>
        <end position="35"/>
    </location>
</feature>